<name>A0A0A9WMR4_LYGHE</name>
<reference evidence="2" key="2">
    <citation type="submission" date="2014-07" db="EMBL/GenBank/DDBJ databases">
        <authorList>
            <person name="Hull J."/>
        </authorList>
    </citation>
    <scope>NUCLEOTIDE SEQUENCE</scope>
</reference>
<evidence type="ECO:0000313" key="3">
    <source>
        <dbReference type="EMBL" id="JAQ16978.1"/>
    </source>
</evidence>
<dbReference type="EMBL" id="GBHO01033847">
    <property type="protein sequence ID" value="JAG09757.1"/>
    <property type="molecule type" value="Transcribed_RNA"/>
</dbReference>
<proteinExistence type="predicted"/>
<evidence type="ECO:0000313" key="2">
    <source>
        <dbReference type="EMBL" id="JAG09757.1"/>
    </source>
</evidence>
<reference evidence="2" key="1">
    <citation type="journal article" date="2014" name="PLoS ONE">
        <title>Transcriptome-Based Identification of ABC Transporters in the Western Tarnished Plant Bug Lygus hesperus.</title>
        <authorList>
            <person name="Hull J.J."/>
            <person name="Chaney K."/>
            <person name="Geib S.M."/>
            <person name="Fabrick J.A."/>
            <person name="Brent C.S."/>
            <person name="Walsh D."/>
            <person name="Lavine L.C."/>
        </authorList>
    </citation>
    <scope>NUCLEOTIDE SEQUENCE</scope>
</reference>
<dbReference type="EMBL" id="GDHC01001651">
    <property type="protein sequence ID" value="JAQ16978.1"/>
    <property type="molecule type" value="Transcribed_RNA"/>
</dbReference>
<accession>A0A0A9WMR4</accession>
<dbReference type="AlphaFoldDB" id="A0A0A9WMR4"/>
<organism evidence="2">
    <name type="scientific">Lygus hesperus</name>
    <name type="common">Western plant bug</name>
    <dbReference type="NCBI Taxonomy" id="30085"/>
    <lineage>
        <taxon>Eukaryota</taxon>
        <taxon>Metazoa</taxon>
        <taxon>Ecdysozoa</taxon>
        <taxon>Arthropoda</taxon>
        <taxon>Hexapoda</taxon>
        <taxon>Insecta</taxon>
        <taxon>Pterygota</taxon>
        <taxon>Neoptera</taxon>
        <taxon>Paraneoptera</taxon>
        <taxon>Hemiptera</taxon>
        <taxon>Heteroptera</taxon>
        <taxon>Panheteroptera</taxon>
        <taxon>Cimicomorpha</taxon>
        <taxon>Miridae</taxon>
        <taxon>Mirini</taxon>
        <taxon>Lygus</taxon>
    </lineage>
</organism>
<protein>
    <submittedName>
        <fullName evidence="2">Uncharacterized protein</fullName>
    </submittedName>
</protein>
<reference evidence="3" key="3">
    <citation type="journal article" date="2016" name="Gigascience">
        <title>De novo construction of an expanded transcriptome assembly for the western tarnished plant bug, Lygus hesperus.</title>
        <authorList>
            <person name="Tassone E.E."/>
            <person name="Geib S.M."/>
            <person name="Hall B."/>
            <person name="Fabrick J.A."/>
            <person name="Brent C.S."/>
            <person name="Hull J.J."/>
        </authorList>
    </citation>
    <scope>NUCLEOTIDE SEQUENCE</scope>
</reference>
<feature type="region of interest" description="Disordered" evidence="1">
    <location>
        <begin position="1"/>
        <end position="25"/>
    </location>
</feature>
<feature type="compositionally biased region" description="Low complexity" evidence="1">
    <location>
        <begin position="109"/>
        <end position="121"/>
    </location>
</feature>
<evidence type="ECO:0000256" key="1">
    <source>
        <dbReference type="SAM" id="MobiDB-lite"/>
    </source>
</evidence>
<feature type="region of interest" description="Disordered" evidence="1">
    <location>
        <begin position="108"/>
        <end position="128"/>
    </location>
</feature>
<gene>
    <name evidence="2" type="ORF">CM83_29713</name>
    <name evidence="3" type="ORF">g.14338</name>
</gene>
<sequence length="128" mass="14049">MHNTNDSNHTNASTTSGVEANSTEGNNTVNKQVVILDDRLIAILAGSVGGIRGVHIVETFPPPPTLERLEAFAQRDDEHEENTITYANKENNGTLMRKVKKAIKNVIHNNSNTTDNLTNSNARPMRSK</sequence>